<keyword evidence="3" id="KW-1185">Reference proteome</keyword>
<dbReference type="InterPro" id="IPR000477">
    <property type="entry name" value="RT_dom"/>
</dbReference>
<evidence type="ECO:0000259" key="1">
    <source>
        <dbReference type="PROSITE" id="PS50878"/>
    </source>
</evidence>
<evidence type="ECO:0000313" key="2">
    <source>
        <dbReference type="EMBL" id="UYV65460.1"/>
    </source>
</evidence>
<feature type="domain" description="Reverse transcriptase" evidence="1">
    <location>
        <begin position="52"/>
        <end position="319"/>
    </location>
</feature>
<proteinExistence type="predicted"/>
<accession>A0ABY6KE05</accession>
<dbReference type="Proteomes" id="UP001235939">
    <property type="component" value="Chromosome 03"/>
</dbReference>
<reference evidence="2 3" key="1">
    <citation type="submission" date="2022-01" db="EMBL/GenBank/DDBJ databases">
        <title>A chromosomal length assembly of Cordylochernes scorpioides.</title>
        <authorList>
            <person name="Zeh D."/>
            <person name="Zeh J."/>
        </authorList>
    </citation>
    <scope>NUCLEOTIDE SEQUENCE [LARGE SCALE GENOMIC DNA]</scope>
    <source>
        <strain evidence="2">IN4F17</strain>
        <tissue evidence="2">Whole Body</tissue>
    </source>
</reference>
<dbReference type="PANTHER" id="PTHR19446">
    <property type="entry name" value="REVERSE TRANSCRIPTASES"/>
    <property type="match status" value="1"/>
</dbReference>
<dbReference type="PROSITE" id="PS50878">
    <property type="entry name" value="RT_POL"/>
    <property type="match status" value="1"/>
</dbReference>
<gene>
    <name evidence="2" type="ORF">LAZ67_3004428</name>
</gene>
<organism evidence="2 3">
    <name type="scientific">Cordylochernes scorpioides</name>
    <dbReference type="NCBI Taxonomy" id="51811"/>
    <lineage>
        <taxon>Eukaryota</taxon>
        <taxon>Metazoa</taxon>
        <taxon>Ecdysozoa</taxon>
        <taxon>Arthropoda</taxon>
        <taxon>Chelicerata</taxon>
        <taxon>Arachnida</taxon>
        <taxon>Pseudoscorpiones</taxon>
        <taxon>Cheliferoidea</taxon>
        <taxon>Chernetidae</taxon>
        <taxon>Cordylochernes</taxon>
    </lineage>
</organism>
<protein>
    <recommendedName>
        <fullName evidence="1">Reverse transcriptase domain-containing protein</fullName>
    </recommendedName>
</protein>
<dbReference type="EMBL" id="CP092865">
    <property type="protein sequence ID" value="UYV65460.1"/>
    <property type="molecule type" value="Genomic_DNA"/>
</dbReference>
<sequence>MDLLSKPISTEEVWTRLSKMGNTAPGPDGLSYADLKRLYTGAKVLRAVFDFCFRSQKILPQWKESSTVFIYKKGDKNNPENWRPIALGNTIASSNTRAAWNTTEEIESMTEETKRAGREICISWIDLANAFGSVPHHLIFETLEASGIPENYIQIIRDLYKGASTTIRTKNGSTSEIPILCGVKQGCLLSPITFNIYNEPIVWTLEHFGRNLGFKVFDRITTTLAYADDLVITAKNKEAPETLLDTLSDQAAKAGRSRPLLPFRDRAELSKITQAFKMLTSKDANTENLAKIFLKRTVSRKLGRSAIGEDMADYLSGRLDQGFYREGGDVASLWSEARNTTRRLRNTLRARWTWDPDSCTFSVALLDAQSKIRTKIGPSTKHQLIGKLRQALQEYYLETLLLKRDQGKTFEVTCQNQCSNAFIPAGKYFRFADWRFVHRARLNLLPLNRAVKFGTRNKKCRRCGALNETLPHVLQHCRVHSSSDLDNFNPFHDTACKLCQLQVSRVSYLVSKPLCSRTLEKLGRNLGIKVFDRITTTLAYADDLVITARNKEALDTLLDTLSDKAAKARLRMKPQKCATLYLLCRGFTKSRSVSKALQDLETKVKKIDESLLTPWQKIDAIK</sequence>
<evidence type="ECO:0000313" key="3">
    <source>
        <dbReference type="Proteomes" id="UP001235939"/>
    </source>
</evidence>
<dbReference type="Pfam" id="PF00078">
    <property type="entry name" value="RVT_1"/>
    <property type="match status" value="2"/>
</dbReference>
<dbReference type="InterPro" id="IPR043502">
    <property type="entry name" value="DNA/RNA_pol_sf"/>
</dbReference>
<name>A0ABY6KE05_9ARAC</name>
<dbReference type="SUPFAM" id="SSF56672">
    <property type="entry name" value="DNA/RNA polymerases"/>
    <property type="match status" value="1"/>
</dbReference>